<dbReference type="Pfam" id="PF00583">
    <property type="entry name" value="Acetyltransf_1"/>
    <property type="match status" value="1"/>
</dbReference>
<dbReference type="Proteomes" id="UP000197783">
    <property type="component" value="Unassembled WGS sequence"/>
</dbReference>
<protein>
    <submittedName>
        <fullName evidence="2">Acetyltransferase (GNAT) family protein</fullName>
    </submittedName>
</protein>
<dbReference type="AlphaFoldDB" id="A0A245ZJB4"/>
<accession>A0A245ZJB4</accession>
<dbReference type="InterPro" id="IPR000182">
    <property type="entry name" value="GNAT_dom"/>
</dbReference>
<keyword evidence="3" id="KW-1185">Reference proteome</keyword>
<reference evidence="2 3" key="1">
    <citation type="submission" date="2017-03" db="EMBL/GenBank/DDBJ databases">
        <title>Genome sequence of Sphingomonas mucosissima DSM 17494.</title>
        <authorList>
            <person name="Poehlein A."/>
            <person name="Wuebbeler J.H."/>
            <person name="Steinbuechel A."/>
            <person name="Daniel R."/>
        </authorList>
    </citation>
    <scope>NUCLEOTIDE SEQUENCE [LARGE SCALE GENOMIC DNA]</scope>
    <source>
        <strain evidence="2 3">DSM 17494</strain>
    </source>
</reference>
<dbReference type="RefSeq" id="WP_088333938.1">
    <property type="nucleotide sequence ID" value="NZ_NBBJ01000003.1"/>
</dbReference>
<proteinExistence type="predicted"/>
<dbReference type="EMBL" id="NBBJ01000003">
    <property type="protein sequence ID" value="OWK29837.1"/>
    <property type="molecule type" value="Genomic_DNA"/>
</dbReference>
<dbReference type="SUPFAM" id="SSF55729">
    <property type="entry name" value="Acyl-CoA N-acyltransferases (Nat)"/>
    <property type="match status" value="1"/>
</dbReference>
<comment type="caution">
    <text evidence="2">The sequence shown here is derived from an EMBL/GenBank/DDBJ whole genome shotgun (WGS) entry which is preliminary data.</text>
</comment>
<dbReference type="PROSITE" id="PS51186">
    <property type="entry name" value="GNAT"/>
    <property type="match status" value="1"/>
</dbReference>
<evidence type="ECO:0000313" key="2">
    <source>
        <dbReference type="EMBL" id="OWK29837.1"/>
    </source>
</evidence>
<name>A0A245ZJB4_9SPHN</name>
<organism evidence="2 3">
    <name type="scientific">Sphingomonas mucosissima</name>
    <dbReference type="NCBI Taxonomy" id="370959"/>
    <lineage>
        <taxon>Bacteria</taxon>
        <taxon>Pseudomonadati</taxon>
        <taxon>Pseudomonadota</taxon>
        <taxon>Alphaproteobacteria</taxon>
        <taxon>Sphingomonadales</taxon>
        <taxon>Sphingomonadaceae</taxon>
        <taxon>Sphingomonas</taxon>
    </lineage>
</organism>
<gene>
    <name evidence="2" type="ORF">SPMU_22590</name>
</gene>
<dbReference type="GO" id="GO:0016747">
    <property type="term" value="F:acyltransferase activity, transferring groups other than amino-acyl groups"/>
    <property type="evidence" value="ECO:0007669"/>
    <property type="project" value="InterPro"/>
</dbReference>
<dbReference type="CDD" id="cd04301">
    <property type="entry name" value="NAT_SF"/>
    <property type="match status" value="1"/>
</dbReference>
<evidence type="ECO:0000313" key="3">
    <source>
        <dbReference type="Proteomes" id="UP000197783"/>
    </source>
</evidence>
<dbReference type="OrthoDB" id="359414at2"/>
<dbReference type="Gene3D" id="3.40.630.30">
    <property type="match status" value="1"/>
</dbReference>
<dbReference type="InterPro" id="IPR016181">
    <property type="entry name" value="Acyl_CoA_acyltransferase"/>
</dbReference>
<keyword evidence="2" id="KW-0808">Transferase</keyword>
<feature type="domain" description="N-acetyltransferase" evidence="1">
    <location>
        <begin position="8"/>
        <end position="171"/>
    </location>
</feature>
<sequence length="171" mass="17727">MPPTDPAVSIRSLGPADLPAALAIQAASYPAFLCEDEAAFLSRLKIAASCCLAAVRGETLIAYLLAHGWPGEAPPPVGTVLPRRAASEVLFIHDLAVASVGRGTGIGSRLVREAFALASDLNLSRAELIAVEGAADYWRMLGFAEAPCTPALAAKVASYGPAARWMTRAIG</sequence>
<evidence type="ECO:0000259" key="1">
    <source>
        <dbReference type="PROSITE" id="PS51186"/>
    </source>
</evidence>